<evidence type="ECO:0000259" key="1">
    <source>
        <dbReference type="Pfam" id="PF13338"/>
    </source>
</evidence>
<dbReference type="OrthoDB" id="9801429at2"/>
<proteinExistence type="predicted"/>
<dbReference type="Pfam" id="PF13338">
    <property type="entry name" value="AbiEi_4"/>
    <property type="match status" value="1"/>
</dbReference>
<dbReference type="InterPro" id="IPR025159">
    <property type="entry name" value="AbiEi_N"/>
</dbReference>
<keyword evidence="3" id="KW-1185">Reference proteome</keyword>
<dbReference type="AlphaFoldDB" id="A0A1G5RYE6"/>
<evidence type="ECO:0000313" key="3">
    <source>
        <dbReference type="Proteomes" id="UP000199208"/>
    </source>
</evidence>
<dbReference type="RefSeq" id="WP_092590327.1">
    <property type="nucleotide sequence ID" value="NZ_FMWL01000006.1"/>
</dbReference>
<name>A0A1G5RYE6_9FIRM</name>
<protein>
    <submittedName>
        <fullName evidence="2">Transcriptional regulator, AbiEi antitoxin, Type IV TA system</fullName>
    </submittedName>
</protein>
<gene>
    <name evidence="2" type="ORF">SAMN03080599_01550</name>
</gene>
<accession>A0A1G5RYE6</accession>
<reference evidence="2 3" key="1">
    <citation type="submission" date="2016-10" db="EMBL/GenBank/DDBJ databases">
        <authorList>
            <person name="de Groot N.N."/>
        </authorList>
    </citation>
    <scope>NUCLEOTIDE SEQUENCE [LARGE SCALE GENOMIC DNA]</scope>
    <source>
        <strain evidence="2 3">DSM 2784</strain>
    </source>
</reference>
<dbReference type="EMBL" id="FMWL01000006">
    <property type="protein sequence ID" value="SCZ79026.1"/>
    <property type="molecule type" value="Genomic_DNA"/>
</dbReference>
<feature type="domain" description="AbiEi antitoxin N-terminal" evidence="1">
    <location>
        <begin position="9"/>
        <end position="50"/>
    </location>
</feature>
<organism evidence="2 3">
    <name type="scientific">Acidaminobacter hydrogenoformans DSM 2784</name>
    <dbReference type="NCBI Taxonomy" id="1120920"/>
    <lineage>
        <taxon>Bacteria</taxon>
        <taxon>Bacillati</taxon>
        <taxon>Bacillota</taxon>
        <taxon>Clostridia</taxon>
        <taxon>Peptostreptococcales</taxon>
        <taxon>Acidaminobacteraceae</taxon>
        <taxon>Acidaminobacter</taxon>
    </lineage>
</organism>
<dbReference type="Proteomes" id="UP000199208">
    <property type="component" value="Unassembled WGS sequence"/>
</dbReference>
<evidence type="ECO:0000313" key="2">
    <source>
        <dbReference type="EMBL" id="SCZ79026.1"/>
    </source>
</evidence>
<dbReference type="STRING" id="1120920.SAMN03080599_01550"/>
<sequence length="198" mass="23309">MDDKELIHQILQSNNGIIEARQASEAGINNKTLQRLHQSGDLERIEHGIYIDPNYIEDIYYITQLRCKQGIFSHETALYFHELTNRTPFQLQLTIPSGYNTRLIKDKERFRFFYIKKDLFEIGKINMVSPFGNPIRIYDKERTICDVLKKKDQLDADLVSSAIKQYIKEPGNDFSKLLTYAELFKIKDIVRQYLEVII</sequence>